<gene>
    <name evidence="4" type="primary">MORC6_7</name>
    <name evidence="4" type="ORF">CK203_011026</name>
</gene>
<keyword evidence="1" id="KW-0227">DNA damage</keyword>
<dbReference type="GO" id="GO:0016887">
    <property type="term" value="F:ATP hydrolysis activity"/>
    <property type="evidence" value="ECO:0007669"/>
    <property type="project" value="InterPro"/>
</dbReference>
<dbReference type="PANTHER" id="PTHR23336">
    <property type="entry name" value="ZINC FINGER CW-TYPE COILED-COIL DOMAIN PROTEIN 3"/>
    <property type="match status" value="1"/>
</dbReference>
<evidence type="ECO:0000259" key="3">
    <source>
        <dbReference type="Pfam" id="PF17942"/>
    </source>
</evidence>
<keyword evidence="2" id="KW-0234">DNA repair</keyword>
<dbReference type="InterPro" id="IPR041006">
    <property type="entry name" value="Morc_S5"/>
</dbReference>
<proteinExistence type="predicted"/>
<accession>A0A438JJ00</accession>
<comment type="caution">
    <text evidence="4">The sequence shown here is derived from an EMBL/GenBank/DDBJ whole genome shotgun (WGS) entry which is preliminary data.</text>
</comment>
<organism evidence="4 5">
    <name type="scientific">Vitis vinifera</name>
    <name type="common">Grape</name>
    <dbReference type="NCBI Taxonomy" id="29760"/>
    <lineage>
        <taxon>Eukaryota</taxon>
        <taxon>Viridiplantae</taxon>
        <taxon>Streptophyta</taxon>
        <taxon>Embryophyta</taxon>
        <taxon>Tracheophyta</taxon>
        <taxon>Spermatophyta</taxon>
        <taxon>Magnoliopsida</taxon>
        <taxon>eudicotyledons</taxon>
        <taxon>Gunneridae</taxon>
        <taxon>Pentapetalae</taxon>
        <taxon>rosids</taxon>
        <taxon>Vitales</taxon>
        <taxon>Vitaceae</taxon>
        <taxon>Viteae</taxon>
        <taxon>Vitis</taxon>
    </lineage>
</organism>
<feature type="domain" description="Morc S5" evidence="3">
    <location>
        <begin position="224"/>
        <end position="257"/>
    </location>
</feature>
<dbReference type="PANTHER" id="PTHR23336:SF44">
    <property type="entry name" value="PROTEIN MICRORCHIDIA 6"/>
    <property type="match status" value="1"/>
</dbReference>
<feature type="domain" description="Morc S5" evidence="3">
    <location>
        <begin position="142"/>
        <end position="205"/>
    </location>
</feature>
<name>A0A438JJ00_VITVI</name>
<dbReference type="GO" id="GO:0006281">
    <property type="term" value="P:DNA repair"/>
    <property type="evidence" value="ECO:0007669"/>
    <property type="project" value="UniProtKB-KW"/>
</dbReference>
<evidence type="ECO:0000256" key="2">
    <source>
        <dbReference type="ARBA" id="ARBA00023204"/>
    </source>
</evidence>
<sequence>MAMIIELQVDYEFNASTGKYGPILPHGKKHFSLNLSMLLQWSPYSTEDELLLQVSLLNLLALGIWYDDDGNITRINEQFDDIGQHGTKIVIYNLWLNDEGHMELDFDSDVEDICINRGPKLFQKGKHVNPIYDQHMANLYHYSLRIYSSILYLRIPQCFRIILRGRVVEHHNIANDLKFWEIILYRPHIGGNVEVCIGFYISSPHQLTYKKKVIIHCIMPDGFIVQVPVLTTIGFLKDAPHVNIHGFNVYHRNRLILDISEYHGCHIGLLERTMHLVPLRLASRGKGLGWDVGRFQAGMLWSRMVYEGNLFWLSTGNWKVVGALGKKGSPMGWSSGKVSVWAVSDPEPVSVDNGSRTRFWHDVSCRGAANLFSGLFGFSVTWFPSCCKMKGAEVINPKISEVDECISKSRYFSVKAFSKLLHSGAFSPLAGELRGTGTPRVEFFI</sequence>
<dbReference type="AlphaFoldDB" id="A0A438JJ00"/>
<reference evidence="4 5" key="1">
    <citation type="journal article" date="2018" name="PLoS Genet.">
        <title>Population sequencing reveals clonal diversity and ancestral inbreeding in the grapevine cultivar Chardonnay.</title>
        <authorList>
            <person name="Roach M.J."/>
            <person name="Johnson D.L."/>
            <person name="Bohlmann J."/>
            <person name="van Vuuren H.J."/>
            <person name="Jones S.J."/>
            <person name="Pretorius I.S."/>
            <person name="Schmidt S.A."/>
            <person name="Borneman A.R."/>
        </authorList>
    </citation>
    <scope>NUCLEOTIDE SEQUENCE [LARGE SCALE GENOMIC DNA]</scope>
    <source>
        <strain evidence="5">cv. Chardonnay</strain>
        <tissue evidence="4">Leaf</tissue>
    </source>
</reference>
<dbReference type="Pfam" id="PF17942">
    <property type="entry name" value="Morc6_S5"/>
    <property type="match status" value="2"/>
</dbReference>
<dbReference type="Proteomes" id="UP000288805">
    <property type="component" value="Unassembled WGS sequence"/>
</dbReference>
<evidence type="ECO:0000313" key="5">
    <source>
        <dbReference type="Proteomes" id="UP000288805"/>
    </source>
</evidence>
<protein>
    <submittedName>
        <fullName evidence="4">Protein MICRORCHIDIA 6</fullName>
    </submittedName>
</protein>
<evidence type="ECO:0000256" key="1">
    <source>
        <dbReference type="ARBA" id="ARBA00022763"/>
    </source>
</evidence>
<dbReference type="InterPro" id="IPR045261">
    <property type="entry name" value="MORC_ATPase"/>
</dbReference>
<dbReference type="EMBL" id="QGNW01000040">
    <property type="protein sequence ID" value="RVX08920.1"/>
    <property type="molecule type" value="Genomic_DNA"/>
</dbReference>
<evidence type="ECO:0000313" key="4">
    <source>
        <dbReference type="EMBL" id="RVX08920.1"/>
    </source>
</evidence>